<proteinExistence type="predicted"/>
<dbReference type="PANTHER" id="PTHR24072">
    <property type="entry name" value="RHO FAMILY GTPASE"/>
    <property type="match status" value="1"/>
</dbReference>
<dbReference type="PROSITE" id="PS51420">
    <property type="entry name" value="RHO"/>
    <property type="match status" value="1"/>
</dbReference>
<dbReference type="CDD" id="cd00157">
    <property type="entry name" value="Rho"/>
    <property type="match status" value="1"/>
</dbReference>
<dbReference type="FunFam" id="3.40.50.300:FF:000118">
    <property type="entry name" value="Rho-related GTP-binding protein RhoG"/>
    <property type="match status" value="1"/>
</dbReference>
<keyword evidence="4" id="KW-1185">Reference proteome</keyword>
<dbReference type="InterPro" id="IPR027417">
    <property type="entry name" value="P-loop_NTPase"/>
</dbReference>
<name>A0A6J8ATL2_MYTCO</name>
<dbReference type="Gene3D" id="3.40.50.300">
    <property type="entry name" value="P-loop containing nucleotide triphosphate hydrolases"/>
    <property type="match status" value="1"/>
</dbReference>
<dbReference type="SMART" id="SM00175">
    <property type="entry name" value="RAB"/>
    <property type="match status" value="1"/>
</dbReference>
<dbReference type="PROSITE" id="PS51419">
    <property type="entry name" value="RAB"/>
    <property type="match status" value="1"/>
</dbReference>
<accession>A0A6J8ATL2</accession>
<dbReference type="InterPro" id="IPR005225">
    <property type="entry name" value="Small_GTP-bd"/>
</dbReference>
<dbReference type="SUPFAM" id="SSF52540">
    <property type="entry name" value="P-loop containing nucleoside triphosphate hydrolases"/>
    <property type="match status" value="1"/>
</dbReference>
<keyword evidence="2" id="KW-0342">GTP-binding</keyword>
<dbReference type="PRINTS" id="PR00449">
    <property type="entry name" value="RASTRNSFRMNG"/>
</dbReference>
<keyword evidence="1" id="KW-0547">Nucleotide-binding</keyword>
<evidence type="ECO:0000256" key="1">
    <source>
        <dbReference type="ARBA" id="ARBA00022741"/>
    </source>
</evidence>
<dbReference type="GO" id="GO:0005525">
    <property type="term" value="F:GTP binding"/>
    <property type="evidence" value="ECO:0007669"/>
    <property type="project" value="UniProtKB-KW"/>
</dbReference>
<evidence type="ECO:0000313" key="4">
    <source>
        <dbReference type="Proteomes" id="UP000507470"/>
    </source>
</evidence>
<dbReference type="AlphaFoldDB" id="A0A6J8ATL2"/>
<dbReference type="GO" id="GO:0003924">
    <property type="term" value="F:GTPase activity"/>
    <property type="evidence" value="ECO:0007669"/>
    <property type="project" value="InterPro"/>
</dbReference>
<reference evidence="3 4" key="1">
    <citation type="submission" date="2020-06" db="EMBL/GenBank/DDBJ databases">
        <authorList>
            <person name="Li R."/>
            <person name="Bekaert M."/>
        </authorList>
    </citation>
    <scope>NUCLEOTIDE SEQUENCE [LARGE SCALE GENOMIC DNA]</scope>
    <source>
        <strain evidence="4">wild</strain>
    </source>
</reference>
<gene>
    <name evidence="3" type="ORF">MCOR_11321</name>
</gene>
<protein>
    <submittedName>
        <fullName evidence="3">RAC2</fullName>
    </submittedName>
</protein>
<evidence type="ECO:0000256" key="2">
    <source>
        <dbReference type="ARBA" id="ARBA00023134"/>
    </source>
</evidence>
<dbReference type="OrthoDB" id="8830751at2759"/>
<organism evidence="3 4">
    <name type="scientific">Mytilus coruscus</name>
    <name type="common">Sea mussel</name>
    <dbReference type="NCBI Taxonomy" id="42192"/>
    <lineage>
        <taxon>Eukaryota</taxon>
        <taxon>Metazoa</taxon>
        <taxon>Spiralia</taxon>
        <taxon>Lophotrochozoa</taxon>
        <taxon>Mollusca</taxon>
        <taxon>Bivalvia</taxon>
        <taxon>Autobranchia</taxon>
        <taxon>Pteriomorphia</taxon>
        <taxon>Mytilida</taxon>
        <taxon>Mytiloidea</taxon>
        <taxon>Mytilidae</taxon>
        <taxon>Mytilinae</taxon>
        <taxon>Mytilus</taxon>
    </lineage>
</organism>
<dbReference type="SMART" id="SM00174">
    <property type="entry name" value="RHO"/>
    <property type="match status" value="1"/>
</dbReference>
<dbReference type="PROSITE" id="PS51421">
    <property type="entry name" value="RAS"/>
    <property type="match status" value="1"/>
</dbReference>
<dbReference type="InterPro" id="IPR003578">
    <property type="entry name" value="Small_GTPase_Rho"/>
</dbReference>
<dbReference type="Pfam" id="PF00071">
    <property type="entry name" value="Ras"/>
    <property type="match status" value="1"/>
</dbReference>
<sequence length="226" mass="25403">MKDVKCVVVGDGNVGKSCLLMCYATNSFSENHIPTIFDNYKATVMVNDIPVELGLWDTAGQEGYDRIRPLSYPQTDVFLSCFSIVCRSSFDNVIHQWIPEIRHHCPRTPIILVGTKLDIRKDNGPENSKHIEKSSDPVSFSEGQSLAKRIEAVKYVECSAKTQEGLQAVFEEAAKAVLFPSKHKPQHRSCILLIHSTDFKTKGTTTPYKSWVTVVISGYFFHKGYL</sequence>
<dbReference type="EMBL" id="CACVKT020001916">
    <property type="protein sequence ID" value="CAC5373615.1"/>
    <property type="molecule type" value="Genomic_DNA"/>
</dbReference>
<dbReference type="GO" id="GO:0007264">
    <property type="term" value="P:small GTPase-mediated signal transduction"/>
    <property type="evidence" value="ECO:0007669"/>
    <property type="project" value="InterPro"/>
</dbReference>
<dbReference type="NCBIfam" id="TIGR00231">
    <property type="entry name" value="small_GTP"/>
    <property type="match status" value="1"/>
</dbReference>
<dbReference type="SMART" id="SM00173">
    <property type="entry name" value="RAS"/>
    <property type="match status" value="1"/>
</dbReference>
<evidence type="ECO:0000313" key="3">
    <source>
        <dbReference type="EMBL" id="CAC5373615.1"/>
    </source>
</evidence>
<dbReference type="InterPro" id="IPR001806">
    <property type="entry name" value="Small_GTPase"/>
</dbReference>
<dbReference type="Proteomes" id="UP000507470">
    <property type="component" value="Unassembled WGS sequence"/>
</dbReference>